<organism evidence="15 16">
    <name type="scientific">Bacillus phage JL</name>
    <dbReference type="NCBI Taxonomy" id="1296655"/>
    <lineage>
        <taxon>Viruses</taxon>
        <taxon>Duplodnaviria</taxon>
        <taxon>Heunggongvirae</taxon>
        <taxon>Uroviricota</taxon>
        <taxon>Caudoviricetes</taxon>
        <taxon>Herelleviridae</taxon>
        <taxon>Spounavirinae</taxon>
        <taxon>Siminovitchvirus</taxon>
        <taxon>Siminovitchvirus JL</taxon>
    </lineage>
</organism>
<evidence type="ECO:0000256" key="6">
    <source>
        <dbReference type="ARBA" id="ARBA00022705"/>
    </source>
</evidence>
<proteinExistence type="inferred from homology"/>
<keyword evidence="8" id="KW-1194">Viral DNA replication</keyword>
<dbReference type="Gene3D" id="3.40.470.10">
    <property type="entry name" value="Uracil-DNA glycosylase-like domain"/>
    <property type="match status" value="1"/>
</dbReference>
<dbReference type="SMART" id="SM00987">
    <property type="entry name" value="UreE_C"/>
    <property type="match status" value="1"/>
</dbReference>
<feature type="region of interest" description="Disordered" evidence="11">
    <location>
        <begin position="924"/>
        <end position="944"/>
    </location>
</feature>
<feature type="domain" description="3'-5' exonuclease" evidence="12">
    <location>
        <begin position="203"/>
        <end position="414"/>
    </location>
</feature>
<evidence type="ECO:0000259" key="12">
    <source>
        <dbReference type="SMART" id="SM00474"/>
    </source>
</evidence>
<keyword evidence="16" id="KW-1185">Reference proteome</keyword>
<evidence type="ECO:0000313" key="15">
    <source>
        <dbReference type="EMBL" id="AGR46833.1"/>
    </source>
</evidence>
<comment type="catalytic activity">
    <reaction evidence="10">
        <text>DNA(n) + a 2'-deoxyribonucleoside 5'-triphosphate = DNA(n+1) + diphosphate</text>
        <dbReference type="Rhea" id="RHEA:22508"/>
        <dbReference type="Rhea" id="RHEA-COMP:17339"/>
        <dbReference type="Rhea" id="RHEA-COMP:17340"/>
        <dbReference type="ChEBI" id="CHEBI:33019"/>
        <dbReference type="ChEBI" id="CHEBI:61560"/>
        <dbReference type="ChEBI" id="CHEBI:173112"/>
        <dbReference type="EC" id="2.7.7.7"/>
    </reaction>
</comment>
<dbReference type="EC" id="2.7.7.7" evidence="2"/>
<evidence type="ECO:0000256" key="2">
    <source>
        <dbReference type="ARBA" id="ARBA00012417"/>
    </source>
</evidence>
<dbReference type="GO" id="GO:0039693">
    <property type="term" value="P:viral DNA genome replication"/>
    <property type="evidence" value="ECO:0007669"/>
    <property type="project" value="UniProtKB-KW"/>
</dbReference>
<dbReference type="SUPFAM" id="SSF56672">
    <property type="entry name" value="DNA/RNA polymerases"/>
    <property type="match status" value="1"/>
</dbReference>
<dbReference type="SMART" id="SM00482">
    <property type="entry name" value="POLAc"/>
    <property type="match status" value="1"/>
</dbReference>
<dbReference type="InterPro" id="IPR005122">
    <property type="entry name" value="Uracil-DNA_glycosylase-like"/>
</dbReference>
<keyword evidence="6" id="KW-0235">DNA replication</keyword>
<dbReference type="EMBL" id="KC595512">
    <property type="protein sequence ID" value="AGR46833.1"/>
    <property type="molecule type" value="Genomic_DNA"/>
</dbReference>
<evidence type="ECO:0000259" key="14">
    <source>
        <dbReference type="SMART" id="SM00986"/>
    </source>
</evidence>
<dbReference type="RefSeq" id="YP_009215939.1">
    <property type="nucleotide sequence ID" value="NC_028982.1"/>
</dbReference>
<dbReference type="InterPro" id="IPR043502">
    <property type="entry name" value="DNA/RNA_pol_sf"/>
</dbReference>
<feature type="domain" description="DNA-directed DNA polymerase family A palm" evidence="13">
    <location>
        <begin position="634"/>
        <end position="847"/>
    </location>
</feature>
<dbReference type="FunFam" id="1.10.150.20:FF:000002">
    <property type="entry name" value="DNA polymerase I"/>
    <property type="match status" value="1"/>
</dbReference>
<evidence type="ECO:0000256" key="8">
    <source>
        <dbReference type="ARBA" id="ARBA00023109"/>
    </source>
</evidence>
<dbReference type="InterPro" id="IPR019760">
    <property type="entry name" value="DNA-dir_DNA_pol_A_CS"/>
</dbReference>
<dbReference type="Gene3D" id="3.30.420.10">
    <property type="entry name" value="Ribonuclease H-like superfamily/Ribonuclease H"/>
    <property type="match status" value="1"/>
</dbReference>
<dbReference type="Gene3D" id="3.30.70.370">
    <property type="match status" value="1"/>
</dbReference>
<dbReference type="OrthoDB" id="14842at10239"/>
<dbReference type="InterPro" id="IPR036397">
    <property type="entry name" value="RNaseH_sf"/>
</dbReference>
<evidence type="ECO:0000256" key="4">
    <source>
        <dbReference type="ARBA" id="ARBA00022679"/>
    </source>
</evidence>
<dbReference type="GeneID" id="26642281"/>
<dbReference type="Pfam" id="PF01612">
    <property type="entry name" value="DNA_pol_A_exo1"/>
    <property type="match status" value="1"/>
</dbReference>
<dbReference type="SMART" id="SM00474">
    <property type="entry name" value="35EXOc"/>
    <property type="match status" value="1"/>
</dbReference>
<dbReference type="Proteomes" id="UP000015092">
    <property type="component" value="Segment"/>
</dbReference>
<dbReference type="Pfam" id="PF03167">
    <property type="entry name" value="UDG"/>
    <property type="match status" value="1"/>
</dbReference>
<keyword evidence="5" id="KW-0548">Nucleotidyltransferase</keyword>
<accession>S5M8J1</accession>
<dbReference type="GO" id="GO:0003677">
    <property type="term" value="F:DNA binding"/>
    <property type="evidence" value="ECO:0007669"/>
    <property type="project" value="UniProtKB-KW"/>
</dbReference>
<dbReference type="Gene3D" id="1.20.1060.10">
    <property type="entry name" value="Taq DNA Polymerase, Chain T, domain 4"/>
    <property type="match status" value="1"/>
</dbReference>
<dbReference type="GO" id="GO:0006261">
    <property type="term" value="P:DNA-templated DNA replication"/>
    <property type="evidence" value="ECO:0007669"/>
    <property type="project" value="InterPro"/>
</dbReference>
<keyword evidence="4" id="KW-0808">Transferase</keyword>
<reference evidence="15 16" key="1">
    <citation type="journal article" date="2014" name="Genome Announc.">
        <title>Genome Sequences of Three Novel Bacillus cereus Bacteriophages.</title>
        <authorList>
            <person name="Grose J.H."/>
            <person name="Jensen J.D."/>
            <person name="Merrill B.D."/>
            <person name="Fisher J.N."/>
            <person name="Burnett S.H."/>
            <person name="Breakwell D.P."/>
        </authorList>
    </citation>
    <scope>NUCLEOTIDE SEQUENCE [LARGE SCALE GENOMIC DNA]</scope>
</reference>
<evidence type="ECO:0000259" key="13">
    <source>
        <dbReference type="SMART" id="SM00482"/>
    </source>
</evidence>
<dbReference type="SUPFAM" id="SSF53098">
    <property type="entry name" value="Ribonuclease H-like"/>
    <property type="match status" value="1"/>
</dbReference>
<name>S5M8J1_9CAUD</name>
<dbReference type="PANTHER" id="PTHR10133:SF27">
    <property type="entry name" value="DNA POLYMERASE NU"/>
    <property type="match status" value="1"/>
</dbReference>
<gene>
    <name evidence="15" type="ORF">JL_163</name>
</gene>
<sequence length="944" mass="108544">MYERIFGIPLFISFEGVDSMKCTACRLSETCPKVLQMGHGKKKARIMVIQENPYEHENKKGKYFSGKAGKLLQSAFEEVGIDSDDIYYTAVVKCSTPDDRLPLKDEVKACMDYLWAEIDAVEPEIIIPTGNMSLWALTGLTAITKQRGRLIEKDGYKFFPMIHPNMVLKQPKYMEFFSKDIINLQSILEGVLPSDILAYEQERLYCEDYDTAINELKRLMSLPDGHEVTVDLETVKSNPYLCKTEMSKTKRAMFPESEIVKISAIGFSDRAGYGCAIPLYHRETPFTGNQIGTIVKFIRFLIEDCNLKFVAHNSKFELKWLLQQLDIYIADMKWDTMLMHYLAVSEEKGTHDLKQLAWLETDMGGYDDELDPFLPKGDDEGNYDMIPWDTLKVYLAADVDVTYRLLNKYKPLIEEDKEKKWLWDNLMVPGLYALMDIEHTGAKVDGDLLGIYRGRYEDEIDRLEAKLREYPEIVGLERERHERWLERVAIGGIKKAQRTEEQQEKFTQWKKYDPAKGGDKFSFGSPQQLQHLFFEVMGLETVVLTNKGAPSTNDDSLKYMRNQHPMVELMMEYRKVAHLYSNFIDKMSKHVDARGLIHGNYNLHGTVTGRLSSNEPNMQQLPRKVNDPFLFQYHNEIKALFVSRFGDNGVIVQFDYSQLELRILAVMTGDKELIRLYRSGADLHKEVAAGAFGVSVEEVTKDQRTAAKKIQFGIVYQESPKGLSEDLRAEGINMSVEECQKFIDSYFKRFPDVERWVKRIKKFAKKNKYVKTLTNRIRHLDALDSTDRSVANEAERQAVNAPIQSTGSDCTLMSLILLNDWLQNSKYKSRIVITVHDSIVLDCPKDEVVVVAKKVKHIMENLAEYNEFYKFLGDVPILSEMEIGYNYGHSFECAIEDIEEHGVDGYLQKELADKKAKEEKAYAKAEAEGTPIPKHVSGYWNKAS</sequence>
<feature type="domain" description="Uracil-DNA glycosylase-like" evidence="14">
    <location>
        <begin position="37"/>
        <end position="182"/>
    </location>
</feature>
<comment type="similarity">
    <text evidence="1">Belongs to the DNA polymerase type-A family.</text>
</comment>
<dbReference type="PRINTS" id="PR00868">
    <property type="entry name" value="DNAPOLI"/>
</dbReference>
<evidence type="ECO:0000256" key="7">
    <source>
        <dbReference type="ARBA" id="ARBA00022932"/>
    </source>
</evidence>
<keyword evidence="7" id="KW-0239">DNA-directed DNA polymerase</keyword>
<evidence type="ECO:0000256" key="3">
    <source>
        <dbReference type="ARBA" id="ARBA00015749"/>
    </source>
</evidence>
<dbReference type="CDD" id="cd10030">
    <property type="entry name" value="UDG-F4_TTUDGA_SPO1dp_like"/>
    <property type="match status" value="1"/>
</dbReference>
<evidence type="ECO:0000313" key="16">
    <source>
        <dbReference type="Proteomes" id="UP000015092"/>
    </source>
</evidence>
<dbReference type="InterPro" id="IPR012337">
    <property type="entry name" value="RNaseH-like_sf"/>
</dbReference>
<dbReference type="InterPro" id="IPR036895">
    <property type="entry name" value="Uracil-DNA_glycosylase-like_sf"/>
</dbReference>
<keyword evidence="9" id="KW-0238">DNA-binding</keyword>
<dbReference type="InterPro" id="IPR002298">
    <property type="entry name" value="DNA_polymerase_A"/>
</dbReference>
<dbReference type="KEGG" id="vg:26642281"/>
<protein>
    <recommendedName>
        <fullName evidence="3">DNA polymerase</fullName>
        <ecNumber evidence="2">2.7.7.7</ecNumber>
    </recommendedName>
</protein>
<evidence type="ECO:0000256" key="10">
    <source>
        <dbReference type="ARBA" id="ARBA00049244"/>
    </source>
</evidence>
<dbReference type="GO" id="GO:0006302">
    <property type="term" value="P:double-strand break repair"/>
    <property type="evidence" value="ECO:0007669"/>
    <property type="project" value="TreeGrafter"/>
</dbReference>
<evidence type="ECO:0000256" key="1">
    <source>
        <dbReference type="ARBA" id="ARBA00007705"/>
    </source>
</evidence>
<dbReference type="SMART" id="SM00986">
    <property type="entry name" value="UDG"/>
    <property type="match status" value="1"/>
</dbReference>
<dbReference type="PROSITE" id="PS00447">
    <property type="entry name" value="DNA_POLYMERASE_A"/>
    <property type="match status" value="1"/>
</dbReference>
<dbReference type="PANTHER" id="PTHR10133">
    <property type="entry name" value="DNA POLYMERASE I"/>
    <property type="match status" value="1"/>
</dbReference>
<evidence type="ECO:0000256" key="5">
    <source>
        <dbReference type="ARBA" id="ARBA00022695"/>
    </source>
</evidence>
<dbReference type="InterPro" id="IPR002562">
    <property type="entry name" value="3'-5'_exonuclease_dom"/>
</dbReference>
<dbReference type="Gene3D" id="1.10.150.20">
    <property type="entry name" value="5' to 3' exonuclease, C-terminal subdomain"/>
    <property type="match status" value="1"/>
</dbReference>
<dbReference type="GO" id="GO:0003887">
    <property type="term" value="F:DNA-directed DNA polymerase activity"/>
    <property type="evidence" value="ECO:0007669"/>
    <property type="project" value="UniProtKB-KW"/>
</dbReference>
<dbReference type="InterPro" id="IPR001098">
    <property type="entry name" value="DNA-dir_DNA_pol_A_palm_dom"/>
</dbReference>
<evidence type="ECO:0000256" key="11">
    <source>
        <dbReference type="SAM" id="MobiDB-lite"/>
    </source>
</evidence>
<dbReference type="Pfam" id="PF00476">
    <property type="entry name" value="DNA_pol_A"/>
    <property type="match status" value="1"/>
</dbReference>
<evidence type="ECO:0000256" key="9">
    <source>
        <dbReference type="ARBA" id="ARBA00023125"/>
    </source>
</evidence>
<dbReference type="SUPFAM" id="SSF52141">
    <property type="entry name" value="Uracil-DNA glycosylase-like"/>
    <property type="match status" value="1"/>
</dbReference>
<dbReference type="GO" id="GO:0008408">
    <property type="term" value="F:3'-5' exonuclease activity"/>
    <property type="evidence" value="ECO:0007669"/>
    <property type="project" value="InterPro"/>
</dbReference>